<accession>A0ABW2DQG4</accession>
<comment type="caution">
    <text evidence="3">The sequence shown here is derived from an EMBL/GenBank/DDBJ whole genome shotgun (WGS) entry which is preliminary data.</text>
</comment>
<keyword evidence="4" id="KW-1185">Reference proteome</keyword>
<organism evidence="3 4">
    <name type="scientific">Rufibacter roseus</name>
    <dbReference type="NCBI Taxonomy" id="1567108"/>
    <lineage>
        <taxon>Bacteria</taxon>
        <taxon>Pseudomonadati</taxon>
        <taxon>Bacteroidota</taxon>
        <taxon>Cytophagia</taxon>
        <taxon>Cytophagales</taxon>
        <taxon>Hymenobacteraceae</taxon>
        <taxon>Rufibacter</taxon>
    </lineage>
</organism>
<gene>
    <name evidence="3" type="ORF">ACFQHR_14460</name>
</gene>
<evidence type="ECO:0000256" key="1">
    <source>
        <dbReference type="ARBA" id="ARBA00022729"/>
    </source>
</evidence>
<dbReference type="Pfam" id="PF13517">
    <property type="entry name" value="FG-GAP_3"/>
    <property type="match status" value="6"/>
</dbReference>
<dbReference type="InterPro" id="IPR013517">
    <property type="entry name" value="FG-GAP"/>
</dbReference>
<dbReference type="InterPro" id="IPR011519">
    <property type="entry name" value="UnbV_ASPIC"/>
</dbReference>
<dbReference type="PANTHER" id="PTHR16026:SF0">
    <property type="entry name" value="CARTILAGE ACIDIC PROTEIN 1"/>
    <property type="match status" value="1"/>
</dbReference>
<protein>
    <submittedName>
        <fullName evidence="3">VCBS repeat-containing protein</fullName>
    </submittedName>
</protein>
<name>A0ABW2DQG4_9BACT</name>
<keyword evidence="1" id="KW-0732">Signal</keyword>
<evidence type="ECO:0000313" key="3">
    <source>
        <dbReference type="EMBL" id="MFC6998836.1"/>
    </source>
</evidence>
<dbReference type="SUPFAM" id="SSF69318">
    <property type="entry name" value="Integrin alpha N-terminal domain"/>
    <property type="match status" value="3"/>
</dbReference>
<dbReference type="RefSeq" id="WP_066625574.1">
    <property type="nucleotide sequence ID" value="NZ_JBHSYQ010000008.1"/>
</dbReference>
<feature type="domain" description="ASPIC/UnbV" evidence="2">
    <location>
        <begin position="545"/>
        <end position="612"/>
    </location>
</feature>
<evidence type="ECO:0000313" key="4">
    <source>
        <dbReference type="Proteomes" id="UP001596405"/>
    </source>
</evidence>
<dbReference type="Proteomes" id="UP001596405">
    <property type="component" value="Unassembled WGS sequence"/>
</dbReference>
<reference evidence="4" key="1">
    <citation type="journal article" date="2019" name="Int. J. Syst. Evol. Microbiol.">
        <title>The Global Catalogue of Microorganisms (GCM) 10K type strain sequencing project: providing services to taxonomists for standard genome sequencing and annotation.</title>
        <authorList>
            <consortium name="The Broad Institute Genomics Platform"/>
            <consortium name="The Broad Institute Genome Sequencing Center for Infectious Disease"/>
            <person name="Wu L."/>
            <person name="Ma J."/>
        </authorList>
    </citation>
    <scope>NUCLEOTIDE SEQUENCE [LARGE SCALE GENOMIC DNA]</scope>
    <source>
        <strain evidence="4">CGMCC 4.7393</strain>
    </source>
</reference>
<dbReference type="PANTHER" id="PTHR16026">
    <property type="entry name" value="CARTILAGE ACIDIC PROTEIN 1"/>
    <property type="match status" value="1"/>
</dbReference>
<evidence type="ECO:0000259" key="2">
    <source>
        <dbReference type="Pfam" id="PF07593"/>
    </source>
</evidence>
<dbReference type="PROSITE" id="PS51257">
    <property type="entry name" value="PROKAR_LIPOPROTEIN"/>
    <property type="match status" value="1"/>
</dbReference>
<dbReference type="InterPro" id="IPR027039">
    <property type="entry name" value="Crtac1"/>
</dbReference>
<dbReference type="EMBL" id="JBHSYQ010000008">
    <property type="protein sequence ID" value="MFC6998836.1"/>
    <property type="molecule type" value="Genomic_DNA"/>
</dbReference>
<sequence>MNFFKRFSLFGVSLGILFATGCQKESSESEITQATVEKAAPTLFTLLPADQTHISFSNTLQETPFANIMAYQYFYNGGGVAIGDLNQDGLPDIYFSGNMVPNKLYLNKGQMQFEEITSMAGVAGQPNSWKTGTTMADVNGDGLLDIYLCYSGNVPGKARTNQLFINQGTGADGVPTFVDKAREMGLADSAFSTHAVFFDYDRDQDLDMFLLNHNPVQFNNLDDATIQEILKKPARDMQAKLYQNNNGIFKDVSDKAGLHKSAFSYGLGAGIADVNQDGWPDIYVSNDYSAPDFLLINNKNGTFTDKSKTSIQHTAIYSMGNDIADMNNDGQPDIMTLDMLPEDNKRQKLLFGPDNYEYFDMLVRAGFNHQYMRNMLQMNNGDGTFSEVGQLSGVSNTDWSWAPLLADFDNDGWKDLFVSNGFLRDFTNMDFIKFQSSYFQQLRGKVRPEHLMNLLSKMPASNVNNYMFKNTNGLQFQNMGKDWGFNIASNSNGAAYADLDNDGDLDLVANNVNQVAFVYQNQSEKRLKNQHLQVKLKGAGKNTDGLGAKVMVYHQGQQQYQEQMTSRGFQSSVPPVLHFGLGGVATVDSVRVVWLSGKQQVLAGVMPNQVLTLEEKNATSTYRAPNPAKPYFTQTAAPFTFAHQKNNLNDFKRQPLMVNPISFSGPCLVKGDVNGDGLEDIFAGGAAGQAGAIYLQGKNGKFPLKPVTALAADKASEDVDALFFDANNDNKLDLYVVSGGYHTFLPDDAALQDRLYLNDGNGNFSKAVTSLPNMRTSGSCVRASDVNGDGALDLFVGGRVVPGRYPETPRSYVLVNNGKGQFTDQTAAVAPQLQNIGLVTDAAWHDLNNDNKAELVVVGEWMPVSVFSLKNGKLTENTNAFFSKKYSGWWNKLYVGDFNQDRKPDLIIGNLGLNTQCKASEKEPAQLIFKDFDDNGAIDPILCFYIQGKSYPYVTRDELLDQISMMRTRFPDYTSYANAGLEHIFSEPELKDAGRLSANYLQTAYFVGGEDGKFKEAQLPVQAQYAPVFAIATLDYNQDGAMDLLLGGNVNKARLRFGKSDANYGQLLQNDGKGNFTYVPQQKSGFKVVGDVRCILPVSNTVLFGVNQKPVMAYKLP</sequence>
<proteinExistence type="predicted"/>
<dbReference type="InterPro" id="IPR028994">
    <property type="entry name" value="Integrin_alpha_N"/>
</dbReference>
<dbReference type="Gene3D" id="2.130.10.130">
    <property type="entry name" value="Integrin alpha, N-terminal"/>
    <property type="match status" value="3"/>
</dbReference>
<dbReference type="Pfam" id="PF07593">
    <property type="entry name" value="UnbV_ASPIC"/>
    <property type="match status" value="1"/>
</dbReference>